<sequence length="497" mass="55029">MAAQLFPLPLSPAARKAMSEAAFGVLGALGGCIGCMVSVESLAKEDPSAMNLMTFATFLFISLEGFLFTTQFFTVKNKIPIQGYLPVVITFFVVNVINNQALNFHVPVPLHIIFRSGSLLTSLLMNRFLLGRKYPLKKYLAVFAITLGIILCTLATSNMEKKIESVLSLEEAEKHYREWALGVLMLSAALLISSYLAICQERMYKEYGKHPREAMFYTHAVSLPLFALMGGDIARSARRFSSAPAALFVGLSLPLSGLWLRLLASCVLQWLCILFVYRLNASIDSLSVTLVVTLRKFLSLLISIFWFQNPFTFTHWIGALFVFGGTLAFSEHLKTLPASFSTHTKCLTNGTFLRAFAAFRHCAAAVGFGRKQSAGAEGTLTCGGQPEVGVKVKLYDDDRGVDTDDFMGETITDSKGHFRLEGFTHEFTSIDPKINIYHDCHDGGKPCQRKISIMIPDKYIASGEHPETYYDAGTIELEGKFSGETRDSLIDVWVNKM</sequence>
<keyword evidence="5" id="KW-0813">Transport</keyword>
<feature type="transmembrane region" description="Helical" evidence="12">
    <location>
        <begin position="49"/>
        <end position="69"/>
    </location>
</feature>
<evidence type="ECO:0000256" key="6">
    <source>
        <dbReference type="ARBA" id="ARBA00022525"/>
    </source>
</evidence>
<evidence type="ECO:0000256" key="7">
    <source>
        <dbReference type="ARBA" id="ARBA00022597"/>
    </source>
</evidence>
<evidence type="ECO:0000256" key="3">
    <source>
        <dbReference type="ARBA" id="ARBA00010112"/>
    </source>
</evidence>
<evidence type="ECO:0000256" key="12">
    <source>
        <dbReference type="SAM" id="Phobius"/>
    </source>
</evidence>
<evidence type="ECO:0000256" key="5">
    <source>
        <dbReference type="ARBA" id="ARBA00022448"/>
    </source>
</evidence>
<feature type="transmembrane region" description="Helical" evidence="12">
    <location>
        <begin position="21"/>
        <end position="43"/>
    </location>
</feature>
<keyword evidence="11 12" id="KW-0472">Membrane</keyword>
<dbReference type="WBParaSite" id="Gr19_v10_g8798.t2">
    <property type="protein sequence ID" value="Gr19_v10_g8798.t2"/>
    <property type="gene ID" value="Gr19_v10_g8798"/>
</dbReference>
<dbReference type="Proteomes" id="UP000887572">
    <property type="component" value="Unplaced"/>
</dbReference>
<feature type="transmembrane region" description="Helical" evidence="12">
    <location>
        <begin position="220"/>
        <end position="238"/>
    </location>
</feature>
<comment type="similarity">
    <text evidence="3">Belongs to the nematode transthyretin-like family.</text>
</comment>
<dbReference type="InterPro" id="IPR001534">
    <property type="entry name" value="Transthyretin-like"/>
</dbReference>
<evidence type="ECO:0000256" key="4">
    <source>
        <dbReference type="ARBA" id="ARBA00010694"/>
    </source>
</evidence>
<evidence type="ECO:0000256" key="2">
    <source>
        <dbReference type="ARBA" id="ARBA00004613"/>
    </source>
</evidence>
<evidence type="ECO:0000313" key="14">
    <source>
        <dbReference type="WBParaSite" id="Gr19_v10_g8798.t2"/>
    </source>
</evidence>
<evidence type="ECO:0000313" key="13">
    <source>
        <dbReference type="Proteomes" id="UP000887572"/>
    </source>
</evidence>
<evidence type="ECO:0000256" key="10">
    <source>
        <dbReference type="ARBA" id="ARBA00022989"/>
    </source>
</evidence>
<dbReference type="GO" id="GO:0009986">
    <property type="term" value="C:cell surface"/>
    <property type="evidence" value="ECO:0007669"/>
    <property type="project" value="InterPro"/>
</dbReference>
<feature type="transmembrane region" description="Helical" evidence="12">
    <location>
        <begin position="81"/>
        <end position="98"/>
    </location>
</feature>
<comment type="similarity">
    <text evidence="4">Belongs to the nucleotide-sugar transporter family. SLC35B subfamily.</text>
</comment>
<evidence type="ECO:0000256" key="8">
    <source>
        <dbReference type="ARBA" id="ARBA00022692"/>
    </source>
</evidence>
<evidence type="ECO:0000256" key="9">
    <source>
        <dbReference type="ARBA" id="ARBA00022729"/>
    </source>
</evidence>
<dbReference type="InterPro" id="IPR038479">
    <property type="entry name" value="Transthyretin-like_sf"/>
</dbReference>
<dbReference type="InterPro" id="IPR037185">
    <property type="entry name" value="EmrE-like"/>
</dbReference>
<feature type="transmembrane region" description="Helical" evidence="12">
    <location>
        <begin position="110"/>
        <end position="130"/>
    </location>
</feature>
<name>A0A914ID72_GLORO</name>
<dbReference type="Pfam" id="PF08449">
    <property type="entry name" value="UAA"/>
    <property type="match status" value="1"/>
</dbReference>
<feature type="transmembrane region" description="Helical" evidence="12">
    <location>
        <begin position="258"/>
        <end position="279"/>
    </location>
</feature>
<protein>
    <submittedName>
        <fullName evidence="14">Uncharacterized protein</fullName>
    </submittedName>
</protein>
<feature type="transmembrane region" description="Helical" evidence="12">
    <location>
        <begin position="179"/>
        <end position="199"/>
    </location>
</feature>
<feature type="transmembrane region" description="Helical" evidence="12">
    <location>
        <begin position="139"/>
        <end position="159"/>
    </location>
</feature>
<dbReference type="PANTHER" id="PTHR10778:SF4">
    <property type="entry name" value="NUCLEOTIDE SUGAR TRANSPORTER SLC35B4"/>
    <property type="match status" value="1"/>
</dbReference>
<keyword evidence="8 12" id="KW-0812">Transmembrane</keyword>
<dbReference type="GO" id="GO:0000139">
    <property type="term" value="C:Golgi membrane"/>
    <property type="evidence" value="ECO:0007669"/>
    <property type="project" value="TreeGrafter"/>
</dbReference>
<dbReference type="GO" id="GO:0005789">
    <property type="term" value="C:endoplasmic reticulum membrane"/>
    <property type="evidence" value="ECO:0007669"/>
    <property type="project" value="TreeGrafter"/>
</dbReference>
<keyword evidence="6" id="KW-0964">Secreted</keyword>
<comment type="subcellular location">
    <subcellularLocation>
        <location evidence="1">Endomembrane system</location>
        <topology evidence="1">Multi-pass membrane protein</topology>
    </subcellularLocation>
    <subcellularLocation>
        <location evidence="2">Secreted</location>
    </subcellularLocation>
</comment>
<keyword evidence="9" id="KW-0732">Signal</keyword>
<proteinExistence type="inferred from homology"/>
<dbReference type="SUPFAM" id="SSF103481">
    <property type="entry name" value="Multidrug resistance efflux transporter EmrE"/>
    <property type="match status" value="1"/>
</dbReference>
<keyword evidence="13" id="KW-1185">Reference proteome</keyword>
<dbReference type="PANTHER" id="PTHR10778">
    <property type="entry name" value="SOLUTE CARRIER FAMILY 35 MEMBER B"/>
    <property type="match status" value="1"/>
</dbReference>
<dbReference type="GO" id="GO:0005464">
    <property type="term" value="F:UDP-xylose transmembrane transporter activity"/>
    <property type="evidence" value="ECO:0007669"/>
    <property type="project" value="TreeGrafter"/>
</dbReference>
<dbReference type="Gene3D" id="2.60.40.3330">
    <property type="match status" value="1"/>
</dbReference>
<dbReference type="Pfam" id="PF01060">
    <property type="entry name" value="TTR-52"/>
    <property type="match status" value="1"/>
</dbReference>
<dbReference type="AlphaFoldDB" id="A0A914ID72"/>
<organism evidence="13 14">
    <name type="scientific">Globodera rostochiensis</name>
    <name type="common">Golden nematode worm</name>
    <name type="synonym">Heterodera rostochiensis</name>
    <dbReference type="NCBI Taxonomy" id="31243"/>
    <lineage>
        <taxon>Eukaryota</taxon>
        <taxon>Metazoa</taxon>
        <taxon>Ecdysozoa</taxon>
        <taxon>Nematoda</taxon>
        <taxon>Chromadorea</taxon>
        <taxon>Rhabditida</taxon>
        <taxon>Tylenchina</taxon>
        <taxon>Tylenchomorpha</taxon>
        <taxon>Tylenchoidea</taxon>
        <taxon>Heteroderidae</taxon>
        <taxon>Heteroderinae</taxon>
        <taxon>Globodera</taxon>
    </lineage>
</organism>
<keyword evidence="7" id="KW-0762">Sugar transport</keyword>
<dbReference type="GO" id="GO:0005576">
    <property type="term" value="C:extracellular region"/>
    <property type="evidence" value="ECO:0007669"/>
    <property type="project" value="UniProtKB-SubCell"/>
</dbReference>
<evidence type="ECO:0000256" key="1">
    <source>
        <dbReference type="ARBA" id="ARBA00004127"/>
    </source>
</evidence>
<accession>A0A914ID72</accession>
<evidence type="ECO:0000256" key="11">
    <source>
        <dbReference type="ARBA" id="ARBA00023136"/>
    </source>
</evidence>
<reference evidence="14" key="1">
    <citation type="submission" date="2022-11" db="UniProtKB">
        <authorList>
            <consortium name="WormBaseParasite"/>
        </authorList>
    </citation>
    <scope>IDENTIFICATION</scope>
</reference>
<dbReference type="GO" id="GO:0005462">
    <property type="term" value="F:UDP-N-acetylglucosamine transmembrane transporter activity"/>
    <property type="evidence" value="ECO:0007669"/>
    <property type="project" value="TreeGrafter"/>
</dbReference>
<dbReference type="InterPro" id="IPR013657">
    <property type="entry name" value="SCL35B1-4/HUT1"/>
</dbReference>
<keyword evidence="10 12" id="KW-1133">Transmembrane helix</keyword>